<dbReference type="EnsemblPlants" id="AUR62002392-RA">
    <property type="protein sequence ID" value="AUR62002392-RA:cds"/>
    <property type="gene ID" value="AUR62002392"/>
</dbReference>
<dbReference type="Gene3D" id="3.60.10.10">
    <property type="entry name" value="Endonuclease/exonuclease/phosphatase"/>
    <property type="match status" value="1"/>
</dbReference>
<dbReference type="SUPFAM" id="SSF56219">
    <property type="entry name" value="DNase I-like"/>
    <property type="match status" value="1"/>
</dbReference>
<accession>A0A803KTN4</accession>
<sequence>MEVGYGEGSEEINREHTGSAPYLFKAGEGGRKLVKKGVKLKRDMMGDGWSGEKEKVGSKRKDRMSADFVCGDDLNKRAKGLGNPWKVQKLQSWCWRDRPNFVFVMESMIDSGRLEGIRNRCGFSEWMCVSSIGNSGGLELWWKEVNAHVISYSNHHIVVVVRNASNDPLYAVVGVYGWPERELKYRTFELMKSLKDDFNEILSEEEKYGGARRSERMIDLFREAMEVCALNDLGYKGNFFTWKKGNDPQSIVRERLDRFLGHRRRERSITSKPYKWLAKADCQEVVKAAWLGTSGMAVSARIAREIVAELDELHKFKESYWHGRARANELRDGDKNTSYFHHKAINRQCRNHIMHLKDENGIVRDDELEMKRIISRNSREWDLDMLNTHLTHDDASMVRSISLSKRFPEDVRFWWPTENGIYTTKSRYWLGRLGHVRGWELQFGDANAAIWKIVWGTKGPPTLCHFLCVLALVL</sequence>
<protein>
    <submittedName>
        <fullName evidence="1">Uncharacterized protein</fullName>
    </submittedName>
</protein>
<dbReference type="InterPro" id="IPR036691">
    <property type="entry name" value="Endo/exonu/phosph_ase_sf"/>
</dbReference>
<reference evidence="1" key="1">
    <citation type="journal article" date="2017" name="Nature">
        <title>The genome of Chenopodium quinoa.</title>
        <authorList>
            <person name="Jarvis D.E."/>
            <person name="Ho Y.S."/>
            <person name="Lightfoot D.J."/>
            <person name="Schmoeckel S.M."/>
            <person name="Li B."/>
            <person name="Borm T.J.A."/>
            <person name="Ohyanagi H."/>
            <person name="Mineta K."/>
            <person name="Michell C.T."/>
            <person name="Saber N."/>
            <person name="Kharbatia N.M."/>
            <person name="Rupper R.R."/>
            <person name="Sharp A.R."/>
            <person name="Dally N."/>
            <person name="Boughton B.A."/>
            <person name="Woo Y.H."/>
            <person name="Gao G."/>
            <person name="Schijlen E.G.W.M."/>
            <person name="Guo X."/>
            <person name="Momin A.A."/>
            <person name="Negrao S."/>
            <person name="Al-Babili S."/>
            <person name="Gehring C."/>
            <person name="Roessner U."/>
            <person name="Jung C."/>
            <person name="Murphy K."/>
            <person name="Arold S.T."/>
            <person name="Gojobori T."/>
            <person name="van der Linden C.G."/>
            <person name="van Loo E.N."/>
            <person name="Jellen E.N."/>
            <person name="Maughan P.J."/>
            <person name="Tester M."/>
        </authorList>
    </citation>
    <scope>NUCLEOTIDE SEQUENCE [LARGE SCALE GENOMIC DNA]</scope>
    <source>
        <strain evidence="1">cv. PI 614886</strain>
    </source>
</reference>
<reference evidence="1" key="2">
    <citation type="submission" date="2021-03" db="UniProtKB">
        <authorList>
            <consortium name="EnsemblPlants"/>
        </authorList>
    </citation>
    <scope>IDENTIFICATION</scope>
</reference>
<name>A0A803KTN4_CHEQI</name>
<dbReference type="PANTHER" id="PTHR33710">
    <property type="entry name" value="BNAC02G09200D PROTEIN"/>
    <property type="match status" value="1"/>
</dbReference>
<dbReference type="PANTHER" id="PTHR33710:SF62">
    <property type="entry name" value="DUF4283 DOMAIN PROTEIN"/>
    <property type="match status" value="1"/>
</dbReference>
<dbReference type="Gramene" id="AUR62002392-RA">
    <property type="protein sequence ID" value="AUR62002392-RA:cds"/>
    <property type="gene ID" value="AUR62002392"/>
</dbReference>
<organism evidence="1 2">
    <name type="scientific">Chenopodium quinoa</name>
    <name type="common">Quinoa</name>
    <dbReference type="NCBI Taxonomy" id="63459"/>
    <lineage>
        <taxon>Eukaryota</taxon>
        <taxon>Viridiplantae</taxon>
        <taxon>Streptophyta</taxon>
        <taxon>Embryophyta</taxon>
        <taxon>Tracheophyta</taxon>
        <taxon>Spermatophyta</taxon>
        <taxon>Magnoliopsida</taxon>
        <taxon>eudicotyledons</taxon>
        <taxon>Gunneridae</taxon>
        <taxon>Pentapetalae</taxon>
        <taxon>Caryophyllales</taxon>
        <taxon>Chenopodiaceae</taxon>
        <taxon>Chenopodioideae</taxon>
        <taxon>Atripliceae</taxon>
        <taxon>Chenopodium</taxon>
    </lineage>
</organism>
<dbReference type="Proteomes" id="UP000596660">
    <property type="component" value="Unplaced"/>
</dbReference>
<keyword evidence="2" id="KW-1185">Reference proteome</keyword>
<dbReference type="AlphaFoldDB" id="A0A803KTN4"/>
<evidence type="ECO:0000313" key="1">
    <source>
        <dbReference type="EnsemblPlants" id="AUR62002392-RA:cds"/>
    </source>
</evidence>
<proteinExistence type="predicted"/>
<evidence type="ECO:0000313" key="2">
    <source>
        <dbReference type="Proteomes" id="UP000596660"/>
    </source>
</evidence>